<comment type="function">
    <text evidence="1">Involved in the transposition of the insertion sequence.</text>
</comment>
<evidence type="ECO:0000256" key="1">
    <source>
        <dbReference type="ARBA" id="ARBA00002286"/>
    </source>
</evidence>
<evidence type="ECO:0000256" key="2">
    <source>
        <dbReference type="ARBA" id="ARBA00022578"/>
    </source>
</evidence>
<dbReference type="Pfam" id="PF13610">
    <property type="entry name" value="DDE_Tnp_IS240"/>
    <property type="match status" value="1"/>
</dbReference>
<dbReference type="OrthoDB" id="4315389at2"/>
<dbReference type="GO" id="GO:0032196">
    <property type="term" value="P:transposition"/>
    <property type="evidence" value="ECO:0007669"/>
    <property type="project" value="UniProtKB-KW"/>
</dbReference>
<keyword evidence="2" id="KW-0815">Transposition</keyword>
<dbReference type="PANTHER" id="PTHR35528:SF3">
    <property type="entry name" value="BLL1675 PROTEIN"/>
    <property type="match status" value="1"/>
</dbReference>
<proteinExistence type="predicted"/>
<dbReference type="InterPro" id="IPR047930">
    <property type="entry name" value="Transpos_IS6"/>
</dbReference>
<dbReference type="InterPro" id="IPR052183">
    <property type="entry name" value="IS_Transposase"/>
</dbReference>
<organism evidence="6 7">
    <name type="scientific">Aliiruegeria lutimaris</name>
    <dbReference type="NCBI Taxonomy" id="571298"/>
    <lineage>
        <taxon>Bacteria</taxon>
        <taxon>Pseudomonadati</taxon>
        <taxon>Pseudomonadota</taxon>
        <taxon>Alphaproteobacteria</taxon>
        <taxon>Rhodobacterales</taxon>
        <taxon>Roseobacteraceae</taxon>
        <taxon>Aliiruegeria</taxon>
    </lineage>
</organism>
<protein>
    <submittedName>
        <fullName evidence="6">Putative transposase</fullName>
    </submittedName>
</protein>
<keyword evidence="4" id="KW-0233">DNA recombination</keyword>
<dbReference type="Gene3D" id="3.30.420.10">
    <property type="entry name" value="Ribonuclease H-like superfamily/Ribonuclease H"/>
    <property type="match status" value="1"/>
</dbReference>
<evidence type="ECO:0000256" key="3">
    <source>
        <dbReference type="ARBA" id="ARBA00023125"/>
    </source>
</evidence>
<dbReference type="STRING" id="571298.SAMN04488026_105721"/>
<dbReference type="InterPro" id="IPR032874">
    <property type="entry name" value="DDE_dom"/>
</dbReference>
<keyword evidence="3" id="KW-0238">DNA-binding</keyword>
<evidence type="ECO:0000259" key="5">
    <source>
        <dbReference type="Pfam" id="PF13610"/>
    </source>
</evidence>
<dbReference type="Proteomes" id="UP000199382">
    <property type="component" value="Unassembled WGS sequence"/>
</dbReference>
<evidence type="ECO:0000313" key="7">
    <source>
        <dbReference type="Proteomes" id="UP000199382"/>
    </source>
</evidence>
<name>A0A1G9FGS0_9RHOB</name>
<dbReference type="InterPro" id="IPR012337">
    <property type="entry name" value="RNaseH-like_sf"/>
</dbReference>
<sequence>MAKRDPFKYFKTSREIIRLAVMLYVRFPLSLRNVEDLLHERGVDVSHESVRFWWHRFGPMFASEIRQKRAERLRSGPQWRWHVDEMFIKINGKHHYLWRAVDHEGEVLESFVTKMRDKKAVLKFLKKTMRRYGRPETVVTDLLRSYGAALKEIGASALQEIGRWLNNRAENSHQPFRRRERAMQRFRRMRSLQKFVSVHAAVHNHFNQERHFYSRTNFKLNRAAALTEWRGLCAA</sequence>
<dbReference type="AlphaFoldDB" id="A0A1G9FGS0"/>
<dbReference type="NCBIfam" id="NF033587">
    <property type="entry name" value="transpos_IS6"/>
    <property type="match status" value="1"/>
</dbReference>
<accession>A0A1G9FGS0</accession>
<dbReference type="GO" id="GO:0006310">
    <property type="term" value="P:DNA recombination"/>
    <property type="evidence" value="ECO:0007669"/>
    <property type="project" value="UniProtKB-KW"/>
</dbReference>
<keyword evidence="7" id="KW-1185">Reference proteome</keyword>
<feature type="domain" description="DDE" evidence="5">
    <location>
        <begin position="79"/>
        <end position="208"/>
    </location>
</feature>
<dbReference type="SUPFAM" id="SSF53098">
    <property type="entry name" value="Ribonuclease H-like"/>
    <property type="match status" value="1"/>
</dbReference>
<reference evidence="6 7" key="1">
    <citation type="submission" date="2016-10" db="EMBL/GenBank/DDBJ databases">
        <authorList>
            <person name="de Groot N.N."/>
        </authorList>
    </citation>
    <scope>NUCLEOTIDE SEQUENCE [LARGE SCALE GENOMIC DNA]</scope>
    <source>
        <strain evidence="6 7">DSM 25294</strain>
    </source>
</reference>
<dbReference type="RefSeq" id="WP_093161626.1">
    <property type="nucleotide sequence ID" value="NZ_FNEK01000057.1"/>
</dbReference>
<dbReference type="InterPro" id="IPR036397">
    <property type="entry name" value="RNaseH_sf"/>
</dbReference>
<dbReference type="PANTHER" id="PTHR35528">
    <property type="entry name" value="BLL1675 PROTEIN"/>
    <property type="match status" value="1"/>
</dbReference>
<evidence type="ECO:0000313" key="6">
    <source>
        <dbReference type="EMBL" id="SDK87569.1"/>
    </source>
</evidence>
<dbReference type="EMBL" id="FNEK01000057">
    <property type="protein sequence ID" value="SDK87569.1"/>
    <property type="molecule type" value="Genomic_DNA"/>
</dbReference>
<evidence type="ECO:0000256" key="4">
    <source>
        <dbReference type="ARBA" id="ARBA00023172"/>
    </source>
</evidence>
<gene>
    <name evidence="6" type="ORF">SAMN04488026_105721</name>
</gene>
<dbReference type="GO" id="GO:0003677">
    <property type="term" value="F:DNA binding"/>
    <property type="evidence" value="ECO:0007669"/>
    <property type="project" value="UniProtKB-KW"/>
</dbReference>